<dbReference type="RefSeq" id="WP_226544777.1">
    <property type="nucleotide sequence ID" value="NZ_JAJAPW010000015.1"/>
</dbReference>
<keyword evidence="3" id="KW-1185">Reference proteome</keyword>
<accession>A0A9X1I4H9</accession>
<dbReference type="AlphaFoldDB" id="A0A9X1I4H9"/>
<dbReference type="Proteomes" id="UP001139199">
    <property type="component" value="Unassembled WGS sequence"/>
</dbReference>
<comment type="caution">
    <text evidence="2">The sequence shown here is derived from an EMBL/GenBank/DDBJ whole genome shotgun (WGS) entry which is preliminary data.</text>
</comment>
<keyword evidence="1" id="KW-0472">Membrane</keyword>
<feature type="transmembrane region" description="Helical" evidence="1">
    <location>
        <begin position="7"/>
        <end position="25"/>
    </location>
</feature>
<gene>
    <name evidence="2" type="ORF">LG649_15730</name>
</gene>
<evidence type="ECO:0000256" key="1">
    <source>
        <dbReference type="SAM" id="Phobius"/>
    </source>
</evidence>
<evidence type="ECO:0000313" key="3">
    <source>
        <dbReference type="Proteomes" id="UP001139199"/>
    </source>
</evidence>
<proteinExistence type="predicted"/>
<keyword evidence="1" id="KW-0812">Transmembrane</keyword>
<feature type="transmembrane region" description="Helical" evidence="1">
    <location>
        <begin position="86"/>
        <end position="106"/>
    </location>
</feature>
<keyword evidence="1" id="KW-1133">Transmembrane helix</keyword>
<sequence length="116" mass="13548">MRNIRLKLILFFLVTSLGVGIYIWVNNFKQIDILRTKNDSVANSQIHQVKNSTDIEFIRENAINNINWNKENRHRKSNVAVTQSKLILLQLILLLLSLILGIIHFIKHKNAVQHRV</sequence>
<organism evidence="2 3">
    <name type="scientific">Neotamlana laminarinivorans</name>
    <dbReference type="NCBI Taxonomy" id="2883124"/>
    <lineage>
        <taxon>Bacteria</taxon>
        <taxon>Pseudomonadati</taxon>
        <taxon>Bacteroidota</taxon>
        <taxon>Flavobacteriia</taxon>
        <taxon>Flavobacteriales</taxon>
        <taxon>Flavobacteriaceae</taxon>
        <taxon>Neotamlana</taxon>
    </lineage>
</organism>
<name>A0A9X1I4H9_9FLAO</name>
<reference evidence="2" key="1">
    <citation type="submission" date="2021-10" db="EMBL/GenBank/DDBJ databases">
        <title>Tamlana sargassums sp. nov., and Tamlana laminarinivorans sp. nov., two new bacteria isolated from the brown alga.</title>
        <authorList>
            <person name="Li J."/>
        </authorList>
    </citation>
    <scope>NUCLEOTIDE SEQUENCE</scope>
    <source>
        <strain evidence="2">PT2-4</strain>
    </source>
</reference>
<protein>
    <submittedName>
        <fullName evidence="2">Uncharacterized protein</fullName>
    </submittedName>
</protein>
<dbReference type="EMBL" id="JAJAPW010000015">
    <property type="protein sequence ID" value="MCB4800302.1"/>
    <property type="molecule type" value="Genomic_DNA"/>
</dbReference>
<evidence type="ECO:0000313" key="2">
    <source>
        <dbReference type="EMBL" id="MCB4800302.1"/>
    </source>
</evidence>